<name>A0ABR2HPR6_9PEZI</name>
<proteinExistence type="predicted"/>
<dbReference type="Proteomes" id="UP001390339">
    <property type="component" value="Unassembled WGS sequence"/>
</dbReference>
<evidence type="ECO:0000313" key="3">
    <source>
        <dbReference type="Proteomes" id="UP001390339"/>
    </source>
</evidence>
<evidence type="ECO:0000259" key="1">
    <source>
        <dbReference type="Pfam" id="PF06985"/>
    </source>
</evidence>
<protein>
    <submittedName>
        <fullName evidence="2">Heterokaryon incompatibility protein-domain-containing protein</fullName>
    </submittedName>
</protein>
<accession>A0ABR2HPR6</accession>
<keyword evidence="3" id="KW-1185">Reference proteome</keyword>
<comment type="caution">
    <text evidence="2">The sequence shown here is derived from an EMBL/GenBank/DDBJ whole genome shotgun (WGS) entry which is preliminary data.</text>
</comment>
<dbReference type="PANTHER" id="PTHR10622:SF10">
    <property type="entry name" value="HET DOMAIN-CONTAINING PROTEIN"/>
    <property type="match status" value="1"/>
</dbReference>
<dbReference type="EMBL" id="JAPCWZ010000009">
    <property type="protein sequence ID" value="KAK8851092.1"/>
    <property type="molecule type" value="Genomic_DNA"/>
</dbReference>
<sequence length="278" mass="31689">MRLLNTTTLQLCEFIGEAPALDFPKYAILSHTWGPDELTFSDLDHIDQAKSKAGYSKVEQCCKIARNDGLEWAWVDTCCINKDSSAELSEAINSMFKWYQAATVCYAYLEDTEWQSDSLPTTNIWDLCPQQNPRWFGRGWTLQELIAPLNVVFYSRTWSRLGTKSSMRHTISHVTGIPVDVLDHTSPPSSVPVNIRISWASQRVTTRREDMAYCLLGIFDINMPLLYGEGEKAFRRLQEEILRATDDHGIYLGNLAPEPIELQENLSLRSDTKSCLKQ</sequence>
<evidence type="ECO:0000313" key="2">
    <source>
        <dbReference type="EMBL" id="KAK8851092.1"/>
    </source>
</evidence>
<dbReference type="InterPro" id="IPR010730">
    <property type="entry name" value="HET"/>
</dbReference>
<organism evidence="2 3">
    <name type="scientific">Apiospora arundinis</name>
    <dbReference type="NCBI Taxonomy" id="335852"/>
    <lineage>
        <taxon>Eukaryota</taxon>
        <taxon>Fungi</taxon>
        <taxon>Dikarya</taxon>
        <taxon>Ascomycota</taxon>
        <taxon>Pezizomycotina</taxon>
        <taxon>Sordariomycetes</taxon>
        <taxon>Xylariomycetidae</taxon>
        <taxon>Amphisphaeriales</taxon>
        <taxon>Apiosporaceae</taxon>
        <taxon>Apiospora</taxon>
    </lineage>
</organism>
<gene>
    <name evidence="2" type="ORF">PGQ11_013571</name>
</gene>
<feature type="domain" description="Heterokaryon incompatibility" evidence="1">
    <location>
        <begin position="26"/>
        <end position="127"/>
    </location>
</feature>
<dbReference type="Pfam" id="PF06985">
    <property type="entry name" value="HET"/>
    <property type="match status" value="1"/>
</dbReference>
<reference evidence="2 3" key="1">
    <citation type="journal article" date="2024" name="IMA Fungus">
        <title>Apiospora arundinis, a panoply of carbohydrate-active enzymes and secondary metabolites.</title>
        <authorList>
            <person name="Sorensen T."/>
            <person name="Petersen C."/>
            <person name="Muurmann A.T."/>
            <person name="Christiansen J.V."/>
            <person name="Brundto M.L."/>
            <person name="Overgaard C.K."/>
            <person name="Boysen A.T."/>
            <person name="Wollenberg R.D."/>
            <person name="Larsen T.O."/>
            <person name="Sorensen J.L."/>
            <person name="Nielsen K.L."/>
            <person name="Sondergaard T.E."/>
        </authorList>
    </citation>
    <scope>NUCLEOTIDE SEQUENCE [LARGE SCALE GENOMIC DNA]</scope>
    <source>
        <strain evidence="2 3">AAU 773</strain>
    </source>
</reference>
<dbReference type="PANTHER" id="PTHR10622">
    <property type="entry name" value="HET DOMAIN-CONTAINING PROTEIN"/>
    <property type="match status" value="1"/>
</dbReference>